<name>A0A225V1H2_9STRA</name>
<sequence>MLSTADPDSQQGYDFNDDSKLVARLTQRAKRSKTANKVELNKNGRPVGWHDQSWMYYKKMVEIALEEKRMIAYANGDVKLAFGASDDKKKVFMEAQAKVKQIIMASLSMAFGQRLMVMKSGTKMWKYLGEMYEGKQNAATRTNQEEILLNKLQASKYKPNWDVAQHVDNMFMMRAQRTALSADMRDPIFINLLMKSLPPNSRFDRLRGKMETGASEVDTL</sequence>
<dbReference type="Proteomes" id="UP000198211">
    <property type="component" value="Unassembled WGS sequence"/>
</dbReference>
<comment type="caution">
    <text evidence="1">The sequence shown here is derived from an EMBL/GenBank/DDBJ whole genome shotgun (WGS) entry which is preliminary data.</text>
</comment>
<dbReference type="EMBL" id="NBNE01008253">
    <property type="protein sequence ID" value="OWY99685.1"/>
    <property type="molecule type" value="Genomic_DNA"/>
</dbReference>
<organism evidence="1 2">
    <name type="scientific">Phytophthora megakarya</name>
    <dbReference type="NCBI Taxonomy" id="4795"/>
    <lineage>
        <taxon>Eukaryota</taxon>
        <taxon>Sar</taxon>
        <taxon>Stramenopiles</taxon>
        <taxon>Oomycota</taxon>
        <taxon>Peronosporomycetes</taxon>
        <taxon>Peronosporales</taxon>
        <taxon>Peronosporaceae</taxon>
        <taxon>Phytophthora</taxon>
    </lineage>
</organism>
<evidence type="ECO:0000313" key="1">
    <source>
        <dbReference type="EMBL" id="OWY99685.1"/>
    </source>
</evidence>
<proteinExistence type="predicted"/>
<reference evidence="2" key="1">
    <citation type="submission" date="2017-03" db="EMBL/GenBank/DDBJ databases">
        <title>Phytopthora megakarya and P. palmivora, two closely related causual agents of cacao black pod achieved similar genome size and gene model numbers by different mechanisms.</title>
        <authorList>
            <person name="Ali S."/>
            <person name="Shao J."/>
            <person name="Larry D.J."/>
            <person name="Kronmiller B."/>
            <person name="Shen D."/>
            <person name="Strem M.D."/>
            <person name="Melnick R.L."/>
            <person name="Guiltinan M.J."/>
            <person name="Tyler B.M."/>
            <person name="Meinhardt L.W."/>
            <person name="Bailey B.A."/>
        </authorList>
    </citation>
    <scope>NUCLEOTIDE SEQUENCE [LARGE SCALE GENOMIC DNA]</scope>
    <source>
        <strain evidence="2">zdho120</strain>
    </source>
</reference>
<dbReference type="AlphaFoldDB" id="A0A225V1H2"/>
<keyword evidence="2" id="KW-1185">Reference proteome</keyword>
<evidence type="ECO:0000313" key="2">
    <source>
        <dbReference type="Proteomes" id="UP000198211"/>
    </source>
</evidence>
<accession>A0A225V1H2</accession>
<gene>
    <name evidence="1" type="ORF">PHMEG_00029277</name>
</gene>
<dbReference type="Pfam" id="PF14223">
    <property type="entry name" value="Retrotran_gag_2"/>
    <property type="match status" value="1"/>
</dbReference>
<protein>
    <submittedName>
        <fullName evidence="1">Uncharacterized protein</fullName>
    </submittedName>
</protein>
<dbReference type="OrthoDB" id="103662at2759"/>